<keyword evidence="4" id="KW-0349">Heme</keyword>
<evidence type="ECO:0000313" key="10">
    <source>
        <dbReference type="EMBL" id="ODV96161.1"/>
    </source>
</evidence>
<keyword evidence="6 8" id="KW-0560">Oxidoreductase</keyword>
<evidence type="ECO:0000256" key="7">
    <source>
        <dbReference type="ARBA" id="ARBA00023004"/>
    </source>
</evidence>
<comment type="similarity">
    <text evidence="2">Belongs to the peroxidase family. Cytochrome c peroxidase subfamily.</text>
</comment>
<dbReference type="STRING" id="669874.A0A1E4TWQ3"/>
<dbReference type="InterPro" id="IPR002016">
    <property type="entry name" value="Haem_peroxidase"/>
</dbReference>
<feature type="domain" description="Plant heme peroxidase family profile" evidence="9">
    <location>
        <begin position="1"/>
        <end position="261"/>
    </location>
</feature>
<dbReference type="GO" id="GO:0046872">
    <property type="term" value="F:metal ion binding"/>
    <property type="evidence" value="ECO:0007669"/>
    <property type="project" value="UniProtKB-UniRule"/>
</dbReference>
<dbReference type="SUPFAM" id="SSF48113">
    <property type="entry name" value="Heme-dependent peroxidases"/>
    <property type="match status" value="1"/>
</dbReference>
<sequence>DDVREAIKKSLACPTFDDGSFGPVVVRLAWHACATYDKNTGEGGSNGATMRFPPELTDDGNTGLHTALHLMEVIKQRFPAITYADLWTLGAVVAIEEMCGPKIEWKPGRIDCSDQSKIPANGRLPLGSKDRHHIRDVFQNHLGFNDQETVVLIGGGHSLGRCHRKYSGWEGKWTENPIHFSNRFFVVLLELEWEWDAVPATGSMQYFNRENDLMMLRTDMELIKDPEFKKWVEIYASDNEKFCKDFADAFAKLLELGVPRS</sequence>
<evidence type="ECO:0000313" key="11">
    <source>
        <dbReference type="Proteomes" id="UP000094236"/>
    </source>
</evidence>
<dbReference type="PROSITE" id="PS00436">
    <property type="entry name" value="PEROXIDASE_2"/>
    <property type="match status" value="1"/>
</dbReference>
<dbReference type="Gene3D" id="1.10.520.10">
    <property type="match status" value="1"/>
</dbReference>
<dbReference type="GO" id="GO:0042744">
    <property type="term" value="P:hydrogen peroxide catabolic process"/>
    <property type="evidence" value="ECO:0007669"/>
    <property type="project" value="TreeGrafter"/>
</dbReference>
<keyword evidence="7" id="KW-0408">Iron</keyword>
<dbReference type="Pfam" id="PF00141">
    <property type="entry name" value="peroxidase"/>
    <property type="match status" value="1"/>
</dbReference>
<keyword evidence="3 8" id="KW-0575">Peroxidase</keyword>
<dbReference type="Proteomes" id="UP000094236">
    <property type="component" value="Unassembled WGS sequence"/>
</dbReference>
<keyword evidence="5" id="KW-0479">Metal-binding</keyword>
<dbReference type="InterPro" id="IPR019794">
    <property type="entry name" value="Peroxidases_AS"/>
</dbReference>
<evidence type="ECO:0000256" key="5">
    <source>
        <dbReference type="ARBA" id="ARBA00022723"/>
    </source>
</evidence>
<feature type="non-terminal residue" evidence="10">
    <location>
        <position position="1"/>
    </location>
</feature>
<dbReference type="InterPro" id="IPR010255">
    <property type="entry name" value="Haem_peroxidase_sf"/>
</dbReference>
<dbReference type="Gene3D" id="1.10.420.10">
    <property type="entry name" value="Peroxidase, domain 2"/>
    <property type="match status" value="1"/>
</dbReference>
<name>A0A1E4TWQ3_PACTA</name>
<dbReference type="GO" id="GO:0004601">
    <property type="term" value="F:peroxidase activity"/>
    <property type="evidence" value="ECO:0007669"/>
    <property type="project" value="UniProtKB-KW"/>
</dbReference>
<evidence type="ECO:0000256" key="4">
    <source>
        <dbReference type="ARBA" id="ARBA00022617"/>
    </source>
</evidence>
<evidence type="ECO:0000259" key="9">
    <source>
        <dbReference type="PROSITE" id="PS50873"/>
    </source>
</evidence>
<dbReference type="PANTHER" id="PTHR31356:SF36">
    <property type="entry name" value="L-ASCORBATE PEROXIDASE 3"/>
    <property type="match status" value="1"/>
</dbReference>
<evidence type="ECO:0000256" key="2">
    <source>
        <dbReference type="ARBA" id="ARBA00005997"/>
    </source>
</evidence>
<dbReference type="InterPro" id="IPR019793">
    <property type="entry name" value="Peroxidases_heam-ligand_BS"/>
</dbReference>
<dbReference type="GO" id="GO:0000302">
    <property type="term" value="P:response to reactive oxygen species"/>
    <property type="evidence" value="ECO:0007669"/>
    <property type="project" value="TreeGrafter"/>
</dbReference>
<comment type="function">
    <text evidence="1">Destroys radicals which are normally produced within the cells and which are toxic to biological systems.</text>
</comment>
<dbReference type="PROSITE" id="PS00435">
    <property type="entry name" value="PEROXIDASE_1"/>
    <property type="match status" value="1"/>
</dbReference>
<evidence type="ECO:0000256" key="1">
    <source>
        <dbReference type="ARBA" id="ARBA00003917"/>
    </source>
</evidence>
<dbReference type="GO" id="GO:0034599">
    <property type="term" value="P:cellular response to oxidative stress"/>
    <property type="evidence" value="ECO:0007669"/>
    <property type="project" value="InterPro"/>
</dbReference>
<dbReference type="PROSITE" id="PS50873">
    <property type="entry name" value="PEROXIDASE_4"/>
    <property type="match status" value="1"/>
</dbReference>
<evidence type="ECO:0000256" key="3">
    <source>
        <dbReference type="ARBA" id="ARBA00022559"/>
    </source>
</evidence>
<dbReference type="EMBL" id="KV454013">
    <property type="protein sequence ID" value="ODV96161.1"/>
    <property type="molecule type" value="Genomic_DNA"/>
</dbReference>
<dbReference type="EC" id="1.11.1.-" evidence="8"/>
<dbReference type="GO" id="GO:0020037">
    <property type="term" value="F:heme binding"/>
    <property type="evidence" value="ECO:0007669"/>
    <property type="project" value="UniProtKB-UniRule"/>
</dbReference>
<organism evidence="10 11">
    <name type="scientific">Pachysolen tannophilus NRRL Y-2460</name>
    <dbReference type="NCBI Taxonomy" id="669874"/>
    <lineage>
        <taxon>Eukaryota</taxon>
        <taxon>Fungi</taxon>
        <taxon>Dikarya</taxon>
        <taxon>Ascomycota</taxon>
        <taxon>Saccharomycotina</taxon>
        <taxon>Pichiomycetes</taxon>
        <taxon>Pachysolenaceae</taxon>
        <taxon>Pachysolen</taxon>
    </lineage>
</organism>
<dbReference type="AlphaFoldDB" id="A0A1E4TWQ3"/>
<dbReference type="PRINTS" id="PR00459">
    <property type="entry name" value="ASPEROXIDASE"/>
</dbReference>
<dbReference type="FunFam" id="1.10.520.10:FF:000005">
    <property type="entry name" value="Cytochrome c peroxidase"/>
    <property type="match status" value="1"/>
</dbReference>
<proteinExistence type="inferred from homology"/>
<gene>
    <name evidence="10" type="ORF">PACTADRAFT_41206</name>
</gene>
<dbReference type="OrthoDB" id="2859658at2759"/>
<dbReference type="InterPro" id="IPR044831">
    <property type="entry name" value="Ccp1-like"/>
</dbReference>
<dbReference type="PANTHER" id="PTHR31356">
    <property type="entry name" value="THYLAKOID LUMENAL 29 KDA PROTEIN, CHLOROPLASTIC-RELATED"/>
    <property type="match status" value="1"/>
</dbReference>
<evidence type="ECO:0000256" key="8">
    <source>
        <dbReference type="RuleBase" id="RU363051"/>
    </source>
</evidence>
<dbReference type="PRINTS" id="PR00458">
    <property type="entry name" value="PEROXIDASE"/>
</dbReference>
<protein>
    <recommendedName>
        <fullName evidence="8">Peroxidase</fullName>
        <ecNumber evidence="8">1.11.1.-</ecNumber>
    </recommendedName>
</protein>
<accession>A0A1E4TWQ3</accession>
<dbReference type="InterPro" id="IPR002207">
    <property type="entry name" value="Peroxidase_I"/>
</dbReference>
<keyword evidence="11" id="KW-1185">Reference proteome</keyword>
<evidence type="ECO:0000256" key="6">
    <source>
        <dbReference type="ARBA" id="ARBA00023002"/>
    </source>
</evidence>
<reference evidence="11" key="1">
    <citation type="submission" date="2016-05" db="EMBL/GenBank/DDBJ databases">
        <title>Comparative genomics of biotechnologically important yeasts.</title>
        <authorList>
            <consortium name="DOE Joint Genome Institute"/>
            <person name="Riley R."/>
            <person name="Haridas S."/>
            <person name="Wolfe K.H."/>
            <person name="Lopes M.R."/>
            <person name="Hittinger C.T."/>
            <person name="Goker M."/>
            <person name="Salamov A."/>
            <person name="Wisecaver J."/>
            <person name="Long T.M."/>
            <person name="Aerts A.L."/>
            <person name="Barry K."/>
            <person name="Choi C."/>
            <person name="Clum A."/>
            <person name="Coughlan A.Y."/>
            <person name="Deshpande S."/>
            <person name="Douglass A.P."/>
            <person name="Hanson S.J."/>
            <person name="Klenk H.-P."/>
            <person name="Labutti K."/>
            <person name="Lapidus A."/>
            <person name="Lindquist E."/>
            <person name="Lipzen A."/>
            <person name="Meier-Kolthoff J.P."/>
            <person name="Ohm R.A."/>
            <person name="Otillar R.P."/>
            <person name="Pangilinan J."/>
            <person name="Peng Y."/>
            <person name="Rokas A."/>
            <person name="Rosa C.A."/>
            <person name="Scheuner C."/>
            <person name="Sibirny A.A."/>
            <person name="Slot J.C."/>
            <person name="Stielow J.B."/>
            <person name="Sun H."/>
            <person name="Kurtzman C.P."/>
            <person name="Blackwell M."/>
            <person name="Grigoriev I.V."/>
            <person name="Jeffries T.W."/>
        </authorList>
    </citation>
    <scope>NUCLEOTIDE SEQUENCE [LARGE SCALE GENOMIC DNA]</scope>
    <source>
        <strain evidence="11">NRRL Y-2460</strain>
    </source>
</reference>